<proteinExistence type="predicted"/>
<gene>
    <name evidence="2" type="ORF">SOPHRITA_211</name>
</gene>
<keyword evidence="3" id="KW-1185">Reference proteome</keyword>
<evidence type="ECO:0000256" key="1">
    <source>
        <dbReference type="SAM" id="Coils"/>
    </source>
</evidence>
<dbReference type="Proteomes" id="UP000827460">
    <property type="component" value="Segment"/>
</dbReference>
<name>A0AAE8YXU0_9CAUD</name>
<evidence type="ECO:0000313" key="3">
    <source>
        <dbReference type="Proteomes" id="UP000827460"/>
    </source>
</evidence>
<sequence>MAKEQKIKSLTLAEMKKQEKVLKETKEELITINDTVYKVKIDTHFLPTKRNQLLDDLIKFFDESNKNEQLTSIATPYTSLLLIKHFTDIDIPDDIEEALDYLYLLMNVRALTPIINAMPEEEVVDLYDSLTETLGQISDNMMKSIGEADDLLKGIQNPEVKELMQNGFKPKE</sequence>
<organism evidence="2 3">
    <name type="scientific">Bacillus phage vB_BanS_Sophrita</name>
    <dbReference type="NCBI Taxonomy" id="2894790"/>
    <lineage>
        <taxon>Viruses</taxon>
        <taxon>Duplodnaviria</taxon>
        <taxon>Heunggongvirae</taxon>
        <taxon>Uroviricota</taxon>
        <taxon>Caudoviricetes</taxon>
        <taxon>Joanripponvirinae</taxon>
        <taxon>Sophritavirus</taxon>
        <taxon>Sophritavirus sophrita</taxon>
    </lineage>
</organism>
<evidence type="ECO:0000313" key="2">
    <source>
        <dbReference type="EMBL" id="UGO50802.1"/>
    </source>
</evidence>
<protein>
    <submittedName>
        <fullName evidence="2">Uncharacterized protein</fullName>
    </submittedName>
</protein>
<dbReference type="EMBL" id="OK499991">
    <property type="protein sequence ID" value="UGO50802.1"/>
    <property type="molecule type" value="Genomic_DNA"/>
</dbReference>
<accession>A0AAE8YXU0</accession>
<reference evidence="2" key="1">
    <citation type="submission" date="2021-10" db="EMBL/GenBank/DDBJ databases">
        <authorList>
            <person name="Lavering E.D."/>
            <person name="James R."/>
            <person name="Fairholm J.D."/>
            <person name="Ogilvie B.H."/>
            <person name="Thurgood T.L."/>
            <person name="Robison R.A."/>
            <person name="Grose J.H."/>
        </authorList>
    </citation>
    <scope>NUCLEOTIDE SEQUENCE</scope>
</reference>
<keyword evidence="1" id="KW-0175">Coiled coil</keyword>
<feature type="coiled-coil region" evidence="1">
    <location>
        <begin position="8"/>
        <end position="35"/>
    </location>
</feature>